<accession>G0J7L0</accession>
<evidence type="ECO:0000313" key="2">
    <source>
        <dbReference type="EMBL" id="AEL26963.1"/>
    </source>
</evidence>
<keyword evidence="3" id="KW-1185">Reference proteome</keyword>
<dbReference type="OrthoDB" id="823563at2"/>
<evidence type="ECO:0008006" key="4">
    <source>
        <dbReference type="Google" id="ProtNLM"/>
    </source>
</evidence>
<dbReference type="STRING" id="880070.Cycma_3235"/>
<evidence type="ECO:0000313" key="3">
    <source>
        <dbReference type="Proteomes" id="UP000001635"/>
    </source>
</evidence>
<dbReference type="Proteomes" id="UP000001635">
    <property type="component" value="Chromosome"/>
</dbReference>
<protein>
    <recommendedName>
        <fullName evidence="4">Outer membrane protein beta-barrel domain-containing protein</fullName>
    </recommendedName>
</protein>
<dbReference type="eggNOG" id="ENOG50327TJ">
    <property type="taxonomic scope" value="Bacteria"/>
</dbReference>
<organism evidence="2 3">
    <name type="scientific">Cyclobacterium marinum (strain ATCC 25205 / DSM 745 / LMG 13164 / NCIMB 1802)</name>
    <name type="common">Flectobacillus marinus</name>
    <dbReference type="NCBI Taxonomy" id="880070"/>
    <lineage>
        <taxon>Bacteria</taxon>
        <taxon>Pseudomonadati</taxon>
        <taxon>Bacteroidota</taxon>
        <taxon>Cytophagia</taxon>
        <taxon>Cytophagales</taxon>
        <taxon>Cyclobacteriaceae</taxon>
        <taxon>Cyclobacterium</taxon>
    </lineage>
</organism>
<reference evidence="3" key="1">
    <citation type="submission" date="2011-07" db="EMBL/GenBank/DDBJ databases">
        <title>The complete genome of Cyclobacterium marinum DSM 745.</title>
        <authorList>
            <person name="Lucas S."/>
            <person name="Han J."/>
            <person name="Lapidus A."/>
            <person name="Bruce D."/>
            <person name="Goodwin L."/>
            <person name="Pitluck S."/>
            <person name="Peters L."/>
            <person name="Kyrpides N."/>
            <person name="Mavromatis K."/>
            <person name="Ivanova N."/>
            <person name="Ovchinnikova G."/>
            <person name="Chertkov O."/>
            <person name="Detter J.C."/>
            <person name="Tapia R."/>
            <person name="Han C."/>
            <person name="Land M."/>
            <person name="Hauser L."/>
            <person name="Markowitz V."/>
            <person name="Cheng J.-F."/>
            <person name="Hugenholtz P."/>
            <person name="Woyke T."/>
            <person name="Wu D."/>
            <person name="Tindall B."/>
            <person name="Schuetze A."/>
            <person name="Brambilla E."/>
            <person name="Klenk H.-P."/>
            <person name="Eisen J.A."/>
        </authorList>
    </citation>
    <scope>NUCLEOTIDE SEQUENCE [LARGE SCALE GENOMIC DNA]</scope>
    <source>
        <strain evidence="3">ATCC 25205 / DSM 745 / LMG 13164 / NCIMB 1802</strain>
    </source>
</reference>
<feature type="signal peptide" evidence="1">
    <location>
        <begin position="1"/>
        <end position="22"/>
    </location>
</feature>
<evidence type="ECO:0000256" key="1">
    <source>
        <dbReference type="SAM" id="SignalP"/>
    </source>
</evidence>
<name>G0J7L0_CYCMS</name>
<dbReference type="AlphaFoldDB" id="G0J7L0"/>
<gene>
    <name evidence="2" type="ordered locus">Cycma_3235</name>
</gene>
<dbReference type="HOGENOM" id="CLU_1376190_0_0_10"/>
<sequence>MKNLFVLFLVACICSCPLISKGQDLSFVNHTELGLLTGTDNFGSRTNFTFQSFNGVQIHRKHTLGFVTGLDQYGNYSVLPLAVGWRGVLNPQNKWQLYAGVDVGYGSALFEKVEINEWDQHHWRKGGRMAQGTFGIRYKTKKANFWTISFSLKQQISYFYTGNPSRLSPDRNRLEDWSYYEEDKVTFNNLVYRIGYSF</sequence>
<dbReference type="EMBL" id="CP002955">
    <property type="protein sequence ID" value="AEL26963.1"/>
    <property type="molecule type" value="Genomic_DNA"/>
</dbReference>
<dbReference type="RefSeq" id="WP_014021253.1">
    <property type="nucleotide sequence ID" value="NC_015914.1"/>
</dbReference>
<feature type="chain" id="PRO_5003400830" description="Outer membrane protein beta-barrel domain-containing protein" evidence="1">
    <location>
        <begin position="23"/>
        <end position="198"/>
    </location>
</feature>
<dbReference type="KEGG" id="cmr:Cycma_3235"/>
<proteinExistence type="predicted"/>
<keyword evidence="1" id="KW-0732">Signal</keyword>